<dbReference type="SUPFAM" id="SSF53756">
    <property type="entry name" value="UDP-Glycosyltransferase/glycogen phosphorylase"/>
    <property type="match status" value="1"/>
</dbReference>
<accession>A0A849STT4</accession>
<evidence type="ECO:0000259" key="1">
    <source>
        <dbReference type="Pfam" id="PF00534"/>
    </source>
</evidence>
<keyword evidence="3" id="KW-0808">Transferase</keyword>
<evidence type="ECO:0000259" key="2">
    <source>
        <dbReference type="Pfam" id="PF13579"/>
    </source>
</evidence>
<dbReference type="AlphaFoldDB" id="A0A849STT4"/>
<protein>
    <submittedName>
        <fullName evidence="3">Glycosyltransferase family 4 protein</fullName>
    </submittedName>
</protein>
<reference evidence="3 4" key="1">
    <citation type="submission" date="2020-04" db="EMBL/GenBank/DDBJ databases">
        <title>Metagenomic profiling of ammonia- and methane-oxidizing microorganisms in a Dutch drinking water treatment plant.</title>
        <authorList>
            <person name="Poghosyan L."/>
            <person name="Leucker S."/>
        </authorList>
    </citation>
    <scope>NUCLEOTIDE SEQUENCE [LARGE SCALE GENOMIC DNA]</scope>
    <source>
        <strain evidence="3">S-RSF-IL-03</strain>
    </source>
</reference>
<sequence>MARVLIFYQYYCTPRGAWGTRYYEFTRRWAAAGHAVTVVTSIYDKSDLEPTGFVTEFRIEGVTIIAMNLRLSNKHGTLRRLWTFLQFSLLSVRYALTLPCDIVVASSGPITVGVPGLLAHWLRRKPLIFEVRDLWPEGAIQLGMLKNGIAQRIARAFERLCYRNSTTVVALSPGMAEGVRRVAPGARVAMIPNSADLDLFRPDVEIPESMRARHAGKLVVLYAGTLGRANSSIELVEIATELARRGASDVRIVVVGDGFERAGMERLALERGLANIDFIGVRPKTEVAQWHALADLTLCLFKPFPVLATCSPNKLFDSLAAGKPVVNNTDGWIRELLDRSGAGLSYAANDARAAAEAILALRHDPARRAAMGDRARRVAESEFARDRLAAEFEQLFRT</sequence>
<evidence type="ECO:0000313" key="3">
    <source>
        <dbReference type="EMBL" id="NOT34800.1"/>
    </source>
</evidence>
<dbReference type="Gene3D" id="3.40.50.2000">
    <property type="entry name" value="Glycogen Phosphorylase B"/>
    <property type="match status" value="2"/>
</dbReference>
<dbReference type="Pfam" id="PF00534">
    <property type="entry name" value="Glycos_transf_1"/>
    <property type="match status" value="1"/>
</dbReference>
<dbReference type="InterPro" id="IPR028098">
    <property type="entry name" value="Glyco_trans_4-like_N"/>
</dbReference>
<comment type="caution">
    <text evidence="3">The sequence shown here is derived from an EMBL/GenBank/DDBJ whole genome shotgun (WGS) entry which is preliminary data.</text>
</comment>
<dbReference type="GO" id="GO:0016757">
    <property type="term" value="F:glycosyltransferase activity"/>
    <property type="evidence" value="ECO:0007669"/>
    <property type="project" value="InterPro"/>
</dbReference>
<evidence type="ECO:0000313" key="4">
    <source>
        <dbReference type="Proteomes" id="UP000580839"/>
    </source>
</evidence>
<dbReference type="PANTHER" id="PTHR12526">
    <property type="entry name" value="GLYCOSYLTRANSFERASE"/>
    <property type="match status" value="1"/>
</dbReference>
<dbReference type="EMBL" id="JABFRW010000147">
    <property type="protein sequence ID" value="NOT34800.1"/>
    <property type="molecule type" value="Genomic_DNA"/>
</dbReference>
<proteinExistence type="predicted"/>
<organism evidence="3 4">
    <name type="scientific">Eiseniibacteriota bacterium</name>
    <dbReference type="NCBI Taxonomy" id="2212470"/>
    <lineage>
        <taxon>Bacteria</taxon>
        <taxon>Candidatus Eiseniibacteriota</taxon>
    </lineage>
</organism>
<feature type="domain" description="Glycosyltransferase subfamily 4-like N-terminal" evidence="2">
    <location>
        <begin position="19"/>
        <end position="193"/>
    </location>
</feature>
<gene>
    <name evidence="3" type="ORF">HOP12_11600</name>
</gene>
<name>A0A849STT4_UNCEI</name>
<dbReference type="Pfam" id="PF13579">
    <property type="entry name" value="Glyco_trans_4_4"/>
    <property type="match status" value="1"/>
</dbReference>
<dbReference type="InterPro" id="IPR001296">
    <property type="entry name" value="Glyco_trans_1"/>
</dbReference>
<feature type="domain" description="Glycosyl transferase family 1" evidence="1">
    <location>
        <begin position="216"/>
        <end position="377"/>
    </location>
</feature>
<dbReference type="PANTHER" id="PTHR12526:SF638">
    <property type="entry name" value="SPORE COAT PROTEIN SA"/>
    <property type="match status" value="1"/>
</dbReference>
<dbReference type="Proteomes" id="UP000580839">
    <property type="component" value="Unassembled WGS sequence"/>
</dbReference>
<dbReference type="CDD" id="cd03794">
    <property type="entry name" value="GT4_WbuB-like"/>
    <property type="match status" value="1"/>
</dbReference>